<comment type="subcellular location">
    <subcellularLocation>
        <location evidence="1 7">Cell membrane</location>
        <topology evidence="1 7">Multi-pass membrane protein</topology>
    </subcellularLocation>
</comment>
<dbReference type="PROSITE" id="PS50928">
    <property type="entry name" value="ABC_TM1"/>
    <property type="match status" value="1"/>
</dbReference>
<evidence type="ECO:0000313" key="10">
    <source>
        <dbReference type="Proteomes" id="UP000001304"/>
    </source>
</evidence>
<dbReference type="BioCyc" id="IAGG583356:GHAH-1791-MONOMER"/>
<evidence type="ECO:0000256" key="6">
    <source>
        <dbReference type="ARBA" id="ARBA00023136"/>
    </source>
</evidence>
<keyword evidence="6 7" id="KW-0472">Membrane</keyword>
<evidence type="ECO:0000256" key="3">
    <source>
        <dbReference type="ARBA" id="ARBA00022475"/>
    </source>
</evidence>
<feature type="transmembrane region" description="Helical" evidence="7">
    <location>
        <begin position="240"/>
        <end position="258"/>
    </location>
</feature>
<evidence type="ECO:0000256" key="4">
    <source>
        <dbReference type="ARBA" id="ARBA00022692"/>
    </source>
</evidence>
<dbReference type="PANTHER" id="PTHR43386">
    <property type="entry name" value="OLIGOPEPTIDE TRANSPORT SYSTEM PERMEASE PROTEIN APPC"/>
    <property type="match status" value="1"/>
</dbReference>
<dbReference type="Pfam" id="PF12911">
    <property type="entry name" value="OppC_N"/>
    <property type="match status" value="1"/>
</dbReference>
<dbReference type="HOGENOM" id="CLU_028518_8_0_2"/>
<keyword evidence="10" id="KW-1185">Reference proteome</keyword>
<feature type="transmembrane region" description="Helical" evidence="7">
    <location>
        <begin position="83"/>
        <end position="108"/>
    </location>
</feature>
<evidence type="ECO:0000256" key="5">
    <source>
        <dbReference type="ARBA" id="ARBA00022989"/>
    </source>
</evidence>
<dbReference type="InterPro" id="IPR025966">
    <property type="entry name" value="OppC_N"/>
</dbReference>
<dbReference type="GO" id="GO:0005886">
    <property type="term" value="C:plasma membrane"/>
    <property type="evidence" value="ECO:0007669"/>
    <property type="project" value="UniProtKB-SubCell"/>
</dbReference>
<sequence length="291" mass="31950">MAFSIQRIFQSPVVYAIFTNKRFLLGFTVFLVILFMGLVGPLIYPKDPFERGERNLPPSLEHPLGTDGFGRDVFAQFLHSIRVSLFVGFITAVIAFSIGLTIGSIAALKGGLIDDILMGITNIFLSIPNWLIAILVASYVPVELRGPHLIAIIIGAFTWPWFARAVRAQLLSLKERDFVYLSRIAGYGDIRLVFEDLLPSIGPYVVGAFASFMAAGIAGEAGLAMLLSTEGMVKHISLGMMLYWAQYFLAYVTGAWWLFLPPGIMLVALTTSLALIAIGLEELFNPRLRGG</sequence>
<evidence type="ECO:0000313" key="9">
    <source>
        <dbReference type="EMBL" id="ADM28600.1"/>
    </source>
</evidence>
<proteinExistence type="inferred from homology"/>
<keyword evidence="3" id="KW-1003">Cell membrane</keyword>
<feature type="transmembrane region" description="Helical" evidence="7">
    <location>
        <begin position="148"/>
        <end position="166"/>
    </location>
</feature>
<dbReference type="InterPro" id="IPR000515">
    <property type="entry name" value="MetI-like"/>
</dbReference>
<dbReference type="EMBL" id="CP002098">
    <property type="protein sequence ID" value="ADM28600.1"/>
    <property type="molecule type" value="Genomic_DNA"/>
</dbReference>
<dbReference type="CDD" id="cd06261">
    <property type="entry name" value="TM_PBP2"/>
    <property type="match status" value="1"/>
</dbReference>
<dbReference type="Pfam" id="PF00528">
    <property type="entry name" value="BPD_transp_1"/>
    <property type="match status" value="1"/>
</dbReference>
<feature type="transmembrane region" description="Helical" evidence="7">
    <location>
        <begin position="120"/>
        <end position="142"/>
    </location>
</feature>
<protein>
    <submittedName>
        <fullName evidence="9">Binding-protein-dependent transport systems inner membrane component</fullName>
    </submittedName>
</protein>
<feature type="transmembrane region" description="Helical" evidence="7">
    <location>
        <begin position="264"/>
        <end position="284"/>
    </location>
</feature>
<dbReference type="KEGG" id="iag:Igag_1803"/>
<organism evidence="9 10">
    <name type="scientific">Ignisphaera aggregans (strain DSM 17230 / JCM 13409 / AQ1.S1)</name>
    <dbReference type="NCBI Taxonomy" id="583356"/>
    <lineage>
        <taxon>Archaea</taxon>
        <taxon>Thermoproteota</taxon>
        <taxon>Thermoprotei</taxon>
        <taxon>Desulfurococcales</taxon>
        <taxon>Desulfurococcaceae</taxon>
        <taxon>Ignisphaera</taxon>
    </lineage>
</organism>
<feature type="transmembrane region" description="Helical" evidence="7">
    <location>
        <begin position="23"/>
        <end position="44"/>
    </location>
</feature>
<dbReference type="STRING" id="583356.Igag_1803"/>
<evidence type="ECO:0000259" key="8">
    <source>
        <dbReference type="PROSITE" id="PS50928"/>
    </source>
</evidence>
<gene>
    <name evidence="9" type="ordered locus">Igag_1803</name>
</gene>
<dbReference type="Gene3D" id="1.10.3720.10">
    <property type="entry name" value="MetI-like"/>
    <property type="match status" value="1"/>
</dbReference>
<keyword evidence="2 7" id="KW-0813">Transport</keyword>
<evidence type="ECO:0000256" key="7">
    <source>
        <dbReference type="RuleBase" id="RU363032"/>
    </source>
</evidence>
<dbReference type="Proteomes" id="UP000001304">
    <property type="component" value="Chromosome"/>
</dbReference>
<evidence type="ECO:0000256" key="1">
    <source>
        <dbReference type="ARBA" id="ARBA00004651"/>
    </source>
</evidence>
<dbReference type="SUPFAM" id="SSF161098">
    <property type="entry name" value="MetI-like"/>
    <property type="match status" value="1"/>
</dbReference>
<reference evidence="9 10" key="1">
    <citation type="journal article" date="2010" name="Stand. Genomic Sci.">
        <title>Complete genome sequence of Ignisphaera aggregans type strain (AQ1.S1).</title>
        <authorList>
            <person name="Goker M."/>
            <person name="Held B."/>
            <person name="Lapidus A."/>
            <person name="Nolan M."/>
            <person name="Spring S."/>
            <person name="Yasawong M."/>
            <person name="Lucas S."/>
            <person name="Glavina Del Rio T."/>
            <person name="Tice H."/>
            <person name="Cheng J.F."/>
            <person name="Goodwin L."/>
            <person name="Tapia R."/>
            <person name="Pitluck S."/>
            <person name="Liolios K."/>
            <person name="Ivanova N."/>
            <person name="Mavromatis K."/>
            <person name="Mikhailova N."/>
            <person name="Pati A."/>
            <person name="Chen A."/>
            <person name="Palaniappan K."/>
            <person name="Brambilla E."/>
            <person name="Land M."/>
            <person name="Hauser L."/>
            <person name="Chang Y.J."/>
            <person name="Jeffries C.D."/>
            <person name="Brettin T."/>
            <person name="Detter J.C."/>
            <person name="Han C."/>
            <person name="Rohde M."/>
            <person name="Sikorski J."/>
            <person name="Woyke T."/>
            <person name="Bristow J."/>
            <person name="Eisen J.A."/>
            <person name="Markowitz V."/>
            <person name="Hugenholtz P."/>
            <person name="Kyrpides N.C."/>
            <person name="Klenk H.P."/>
        </authorList>
    </citation>
    <scope>NUCLEOTIDE SEQUENCE [LARGE SCALE GENOMIC DNA]</scope>
    <source>
        <strain evidence="10">DSM 17230 / JCM 13409 / AQ1.S1</strain>
    </source>
</reference>
<dbReference type="InterPro" id="IPR050366">
    <property type="entry name" value="BP-dependent_transpt_permease"/>
</dbReference>
<feature type="transmembrane region" description="Helical" evidence="7">
    <location>
        <begin position="206"/>
        <end position="228"/>
    </location>
</feature>
<comment type="similarity">
    <text evidence="7">Belongs to the binding-protein-dependent transport system permease family.</text>
</comment>
<accession>E0SSL5</accession>
<dbReference type="AlphaFoldDB" id="E0SSL5"/>
<keyword evidence="5 7" id="KW-1133">Transmembrane helix</keyword>
<dbReference type="InterPro" id="IPR035906">
    <property type="entry name" value="MetI-like_sf"/>
</dbReference>
<name>E0SSL5_IGNAA</name>
<evidence type="ECO:0000256" key="2">
    <source>
        <dbReference type="ARBA" id="ARBA00022448"/>
    </source>
</evidence>
<keyword evidence="4 7" id="KW-0812">Transmembrane</keyword>
<feature type="domain" description="ABC transmembrane type-1" evidence="8">
    <location>
        <begin position="81"/>
        <end position="277"/>
    </location>
</feature>
<dbReference type="GO" id="GO:0071916">
    <property type="term" value="F:dipeptide transmembrane transporter activity"/>
    <property type="evidence" value="ECO:0007669"/>
    <property type="project" value="TreeGrafter"/>
</dbReference>
<dbReference type="PANTHER" id="PTHR43386:SF1">
    <property type="entry name" value="D,D-DIPEPTIDE TRANSPORT SYSTEM PERMEASE PROTEIN DDPC-RELATED"/>
    <property type="match status" value="1"/>
</dbReference>